<evidence type="ECO:0000313" key="9">
    <source>
        <dbReference type="Proteomes" id="UP000018731"/>
    </source>
</evidence>
<dbReference type="RefSeq" id="WP_023928296.1">
    <property type="nucleotide sequence ID" value="NZ_KI669455.1"/>
</dbReference>
<protein>
    <recommendedName>
        <fullName evidence="7">NADP-dependent oxidoreductase domain-containing protein</fullName>
    </recommendedName>
</protein>
<dbReference type="PROSITE" id="PS00798">
    <property type="entry name" value="ALDOKETO_REDUCTASE_1"/>
    <property type="match status" value="1"/>
</dbReference>
<comment type="similarity">
    <text evidence="1">Belongs to the aldo/keto reductase family.</text>
</comment>
<evidence type="ECO:0000256" key="2">
    <source>
        <dbReference type="ARBA" id="ARBA00022857"/>
    </source>
</evidence>
<dbReference type="OrthoDB" id="5328358at2"/>
<dbReference type="eggNOG" id="COG0656">
    <property type="taxonomic scope" value="Bacteria"/>
</dbReference>
<dbReference type="FunFam" id="3.20.20.100:FF:000015">
    <property type="entry name" value="Oxidoreductase, aldo/keto reductase family"/>
    <property type="match status" value="1"/>
</dbReference>
<dbReference type="Pfam" id="PF00248">
    <property type="entry name" value="Aldo_ket_red"/>
    <property type="match status" value="1"/>
</dbReference>
<dbReference type="HOGENOM" id="CLU_023205_0_1_7"/>
<dbReference type="InterPro" id="IPR018170">
    <property type="entry name" value="Aldo/ket_reductase_CS"/>
</dbReference>
<dbReference type="PROSITE" id="PS51318">
    <property type="entry name" value="TAT"/>
    <property type="match status" value="1"/>
</dbReference>
<dbReference type="Gene3D" id="3.20.20.100">
    <property type="entry name" value="NADP-dependent oxidoreductase domain"/>
    <property type="match status" value="1"/>
</dbReference>
<sequence length="313" mass="35116">MKNTTQYNHARRGFIKTSATLALGLALPSLPPFLSSALAKDAKATKTTTLNNGISIPLVGFGTSRMQGSECQKAVENALEVGYRLIDTAQMYGNESDVGNAINSALKGGKLKRKELFITTKLSSDMSYEETLKATQESLKKLQIDYVDLLLLHRNFPQSVPMYKAMEKLRKEGKIKSLGISNFTPEVYSEFVKKCETLPVLNQMETHIFYQQKPLREVMKSYGTKLEAWSPFANGKNDFFANPTLVSIAKKHGKTPAQIALRFLVEQDIIVIPKTAKKERMIENISIFDFALDSTDREALNALDTNEPLFKWF</sequence>
<dbReference type="Proteomes" id="UP000018731">
    <property type="component" value="Unassembled WGS sequence"/>
</dbReference>
<dbReference type="GO" id="GO:0016616">
    <property type="term" value="F:oxidoreductase activity, acting on the CH-OH group of donors, NAD or NADP as acceptor"/>
    <property type="evidence" value="ECO:0007669"/>
    <property type="project" value="UniProtKB-ARBA"/>
</dbReference>
<keyword evidence="3" id="KW-0560">Oxidoreductase</keyword>
<evidence type="ECO:0000256" key="3">
    <source>
        <dbReference type="ARBA" id="ARBA00023002"/>
    </source>
</evidence>
<proteinExistence type="inferred from homology"/>
<dbReference type="InterPro" id="IPR006311">
    <property type="entry name" value="TAT_signal"/>
</dbReference>
<dbReference type="PANTHER" id="PTHR43827:SF3">
    <property type="entry name" value="NADP-DEPENDENT OXIDOREDUCTASE DOMAIN-CONTAINING PROTEIN"/>
    <property type="match status" value="1"/>
</dbReference>
<feature type="binding site" evidence="5">
    <location>
        <position position="153"/>
    </location>
    <ligand>
        <name>substrate</name>
    </ligand>
</feature>
<feature type="active site" description="Proton donor" evidence="4">
    <location>
        <position position="92"/>
    </location>
</feature>
<name>V8C6R0_9HELI</name>
<evidence type="ECO:0000256" key="1">
    <source>
        <dbReference type="ARBA" id="ARBA00007905"/>
    </source>
</evidence>
<comment type="caution">
    <text evidence="8">The sequence shown here is derived from an EMBL/GenBank/DDBJ whole genome shotgun (WGS) entry which is preliminary data.</text>
</comment>
<reference evidence="8 9" key="1">
    <citation type="journal article" date="2014" name="Genome Announc.">
        <title>Draft genome sequences of six enterohepatic helicobacter species isolated from humans and one from rhesus macaques.</title>
        <authorList>
            <person name="Shen Z."/>
            <person name="Sheh A."/>
            <person name="Young S.K."/>
            <person name="Abouelliel A."/>
            <person name="Ward D.V."/>
            <person name="Earl A.M."/>
            <person name="Fox J.G."/>
        </authorList>
    </citation>
    <scope>NUCLEOTIDE SEQUENCE [LARGE SCALE GENOMIC DNA]</scope>
    <source>
        <strain evidence="8 9">MIT 99-5501</strain>
    </source>
</reference>
<keyword evidence="2" id="KW-0521">NADP</keyword>
<organism evidence="8 9">
    <name type="scientific">Helicobacter macacae MIT 99-5501</name>
    <dbReference type="NCBI Taxonomy" id="1357400"/>
    <lineage>
        <taxon>Bacteria</taxon>
        <taxon>Pseudomonadati</taxon>
        <taxon>Campylobacterota</taxon>
        <taxon>Epsilonproteobacteria</taxon>
        <taxon>Campylobacterales</taxon>
        <taxon>Helicobacteraceae</taxon>
        <taxon>Helicobacter</taxon>
    </lineage>
</organism>
<dbReference type="PIRSF" id="PIRSF000097">
    <property type="entry name" value="AKR"/>
    <property type="match status" value="1"/>
</dbReference>
<accession>V8C6R0</accession>
<dbReference type="STRING" id="1357400.HMPREF2086_01561"/>
<gene>
    <name evidence="8" type="ORF">HMPREF2086_01561</name>
</gene>
<evidence type="ECO:0000256" key="4">
    <source>
        <dbReference type="PIRSR" id="PIRSR000097-1"/>
    </source>
</evidence>
<evidence type="ECO:0000256" key="6">
    <source>
        <dbReference type="PIRSR" id="PIRSR000097-3"/>
    </source>
</evidence>
<feature type="site" description="Lowers pKa of active site Tyr" evidence="6">
    <location>
        <position position="121"/>
    </location>
</feature>
<dbReference type="AlphaFoldDB" id="V8C6R0"/>
<dbReference type="InterPro" id="IPR036812">
    <property type="entry name" value="NAD(P)_OxRdtase_dom_sf"/>
</dbReference>
<dbReference type="InterPro" id="IPR020471">
    <property type="entry name" value="AKR"/>
</dbReference>
<evidence type="ECO:0000259" key="7">
    <source>
        <dbReference type="Pfam" id="PF00248"/>
    </source>
</evidence>
<dbReference type="PRINTS" id="PR00069">
    <property type="entry name" value="ALDKETRDTASE"/>
</dbReference>
<dbReference type="PROSITE" id="PS00063">
    <property type="entry name" value="ALDOKETO_REDUCTASE_3"/>
    <property type="match status" value="1"/>
</dbReference>
<feature type="domain" description="NADP-dependent oxidoreductase" evidence="7">
    <location>
        <begin position="61"/>
        <end position="303"/>
    </location>
</feature>
<dbReference type="PROSITE" id="PS00062">
    <property type="entry name" value="ALDOKETO_REDUCTASE_2"/>
    <property type="match status" value="1"/>
</dbReference>
<evidence type="ECO:0000256" key="5">
    <source>
        <dbReference type="PIRSR" id="PIRSR000097-2"/>
    </source>
</evidence>
<dbReference type="InterPro" id="IPR023210">
    <property type="entry name" value="NADP_OxRdtase_dom"/>
</dbReference>
<dbReference type="EMBL" id="AZJI01000007">
    <property type="protein sequence ID" value="ETD22762.1"/>
    <property type="molecule type" value="Genomic_DNA"/>
</dbReference>
<dbReference type="SUPFAM" id="SSF51430">
    <property type="entry name" value="NAD(P)-linked oxidoreductase"/>
    <property type="match status" value="1"/>
</dbReference>
<dbReference type="PANTHER" id="PTHR43827">
    <property type="entry name" value="2,5-DIKETO-D-GLUCONIC ACID REDUCTASE"/>
    <property type="match status" value="1"/>
</dbReference>
<dbReference type="PATRIC" id="fig|1357400.3.peg.2097"/>
<keyword evidence="9" id="KW-1185">Reference proteome</keyword>
<evidence type="ECO:0000313" key="8">
    <source>
        <dbReference type="EMBL" id="ETD22762.1"/>
    </source>
</evidence>